<dbReference type="Proteomes" id="UP000029096">
    <property type="component" value="Unassembled WGS sequence"/>
</dbReference>
<organism evidence="2 3">
    <name type="scientific">Bifidobacterium bohemicum DSM 22767</name>
    <dbReference type="NCBI Taxonomy" id="1437606"/>
    <lineage>
        <taxon>Bacteria</taxon>
        <taxon>Bacillati</taxon>
        <taxon>Actinomycetota</taxon>
        <taxon>Actinomycetes</taxon>
        <taxon>Bifidobacteriales</taxon>
        <taxon>Bifidobacteriaceae</taxon>
        <taxon>Bifidobacterium</taxon>
    </lineage>
</organism>
<dbReference type="RefSeq" id="WP_033520190.1">
    <property type="nucleotide sequence ID" value="NZ_JDUS01000001.1"/>
</dbReference>
<dbReference type="InterPro" id="IPR002018">
    <property type="entry name" value="CarbesteraseB"/>
</dbReference>
<comment type="caution">
    <text evidence="2">The sequence shown here is derived from an EMBL/GenBank/DDBJ whole genome shotgun (WGS) entry which is preliminary data.</text>
</comment>
<gene>
    <name evidence="2" type="ORF">BBOH_0109</name>
</gene>
<keyword evidence="3" id="KW-1185">Reference proteome</keyword>
<dbReference type="EMBL" id="JGYP01000001">
    <property type="protein sequence ID" value="KFI46637.1"/>
    <property type="molecule type" value="Genomic_DNA"/>
</dbReference>
<keyword evidence="2" id="KW-0378">Hydrolase</keyword>
<accession>A0A086ZJD7</accession>
<dbReference type="GO" id="GO:0106435">
    <property type="term" value="F:carboxylesterase activity"/>
    <property type="evidence" value="ECO:0007669"/>
    <property type="project" value="UniProtKB-EC"/>
</dbReference>
<proteinExistence type="predicted"/>
<feature type="domain" description="Carboxylesterase type B" evidence="1">
    <location>
        <begin position="2"/>
        <end position="488"/>
    </location>
</feature>
<dbReference type="STRING" id="1437606.BBOH_0109"/>
<reference evidence="2 3" key="1">
    <citation type="submission" date="2014-03" db="EMBL/GenBank/DDBJ databases">
        <title>Genomics of Bifidobacteria.</title>
        <authorList>
            <person name="Ventura M."/>
            <person name="Milani C."/>
            <person name="Lugli G.A."/>
        </authorList>
    </citation>
    <scope>NUCLEOTIDE SEQUENCE [LARGE SCALE GENOMIC DNA]</scope>
    <source>
        <strain evidence="2 3">DSM 22767</strain>
    </source>
</reference>
<dbReference type="AlphaFoldDB" id="A0A086ZJD7"/>
<dbReference type="ESTHER" id="9bifi-a0a086zjd7">
    <property type="family name" value="Carb_B_Bacteria"/>
</dbReference>
<evidence type="ECO:0000259" key="1">
    <source>
        <dbReference type="Pfam" id="PF00135"/>
    </source>
</evidence>
<dbReference type="Gene3D" id="3.40.50.1820">
    <property type="entry name" value="alpha/beta hydrolase"/>
    <property type="match status" value="1"/>
</dbReference>
<dbReference type="Pfam" id="PF00135">
    <property type="entry name" value="COesterase"/>
    <property type="match status" value="1"/>
</dbReference>
<evidence type="ECO:0000313" key="3">
    <source>
        <dbReference type="Proteomes" id="UP000029096"/>
    </source>
</evidence>
<dbReference type="EC" id="3.1.1.1" evidence="2"/>
<dbReference type="PANTHER" id="PTHR11559">
    <property type="entry name" value="CARBOXYLESTERASE"/>
    <property type="match status" value="1"/>
</dbReference>
<dbReference type="InterPro" id="IPR029058">
    <property type="entry name" value="AB_hydrolase_fold"/>
</dbReference>
<dbReference type="OrthoDB" id="3199405at2"/>
<dbReference type="eggNOG" id="COG2272">
    <property type="taxonomic scope" value="Bacteria"/>
</dbReference>
<protein>
    <submittedName>
        <fullName evidence="2">Carboxylesterase</fullName>
        <ecNumber evidence="2">3.1.1.1</ecNumber>
    </submittedName>
</protein>
<dbReference type="InterPro" id="IPR050309">
    <property type="entry name" value="Type-B_Carboxylest/Lipase"/>
</dbReference>
<dbReference type="SUPFAM" id="SSF53474">
    <property type="entry name" value="alpha/beta-Hydrolases"/>
    <property type="match status" value="1"/>
</dbReference>
<evidence type="ECO:0000313" key="2">
    <source>
        <dbReference type="EMBL" id="KFI46637.1"/>
    </source>
</evidence>
<name>A0A086ZJD7_9BIFI</name>
<sequence>MPKVTTKTGVLVGKVLDGDVDAYLGVPFAKPPVGSLRWKAPQPLDPSDREIDCTEFGKAPMQKVDPVMIDSCRELSEDCLNLNVWVRNPEGRTDLPVMVFIHGGSYMEGGIADPEINGAQFARRTGVILVNLNYRLNAFGFLNLGSLPGGEEFPDASTCGIQDQIAALKWVHENIAAFGGDPGNVTLFGESCGGGSVMLLCVAQGAKGLFNKAICESGPIQLYNTPETSAPYAKEVMELLDCRNAQELAAVPVGIVQEVLCDKFFHNHEHDVSLLYAPTCDGRVLPKKPLQALKDGAAKDIELMIGTNNDEFAYWGLYWDLATQMPDFWHHQAVIHFDGKLDNKKYETAWTNAYPDQDPGERYLEYTNQIGFRVGSDLIAQYQSAYNKVYHYLFAYESKVPGMHSCHALELPFVFDNRDVPGVNKGLTGEVPPQRLADSMQDAWASFARTGDPSTPSNPHWDPYDTNHRNTMVMDENSWSCEQNINDKNDGLLRSAFEECLLED</sequence>